<comment type="subcellular location">
    <subcellularLocation>
        <location evidence="1">Membrane</location>
        <topology evidence="1">Multi-pass membrane protein</topology>
    </subcellularLocation>
</comment>
<dbReference type="Proteomes" id="UP001139411">
    <property type="component" value="Unassembled WGS sequence"/>
</dbReference>
<dbReference type="GO" id="GO:0016020">
    <property type="term" value="C:membrane"/>
    <property type="evidence" value="ECO:0007669"/>
    <property type="project" value="UniProtKB-SubCell"/>
</dbReference>
<evidence type="ECO:0000313" key="12">
    <source>
        <dbReference type="Proteomes" id="UP001055420"/>
    </source>
</evidence>
<keyword evidence="6" id="KW-0406">Ion transport</keyword>
<feature type="transmembrane region" description="Helical" evidence="8">
    <location>
        <begin position="41"/>
        <end position="60"/>
    </location>
</feature>
<evidence type="ECO:0000256" key="8">
    <source>
        <dbReference type="SAM" id="Phobius"/>
    </source>
</evidence>
<dbReference type="EMBL" id="CP098805">
    <property type="protein sequence ID" value="USJ31445.1"/>
    <property type="molecule type" value="Genomic_DNA"/>
</dbReference>
<dbReference type="InterPro" id="IPR006153">
    <property type="entry name" value="Cation/H_exchanger_TM"/>
</dbReference>
<reference evidence="10" key="1">
    <citation type="submission" date="2022-01" db="EMBL/GenBank/DDBJ databases">
        <title>Novel species in genus Dyadobacter.</title>
        <authorList>
            <person name="Ma C."/>
        </authorList>
    </citation>
    <scope>NUCLEOTIDE SEQUENCE</scope>
    <source>
        <strain evidence="11">CY22</strain>
        <strain evidence="10">CY357</strain>
    </source>
</reference>
<keyword evidence="7 8" id="KW-0472">Membrane</keyword>
<gene>
    <name evidence="10" type="ORF">L0661_08410</name>
    <name evidence="11" type="ORF">NFI80_01630</name>
</gene>
<dbReference type="AlphaFoldDB" id="A0A9X1TSR2"/>
<feature type="transmembrane region" description="Helical" evidence="8">
    <location>
        <begin position="303"/>
        <end position="325"/>
    </location>
</feature>
<keyword evidence="12" id="KW-1185">Reference proteome</keyword>
<evidence type="ECO:0000256" key="1">
    <source>
        <dbReference type="ARBA" id="ARBA00004141"/>
    </source>
</evidence>
<dbReference type="GO" id="GO:1902600">
    <property type="term" value="P:proton transmembrane transport"/>
    <property type="evidence" value="ECO:0007669"/>
    <property type="project" value="InterPro"/>
</dbReference>
<feature type="transmembrane region" description="Helical" evidence="8">
    <location>
        <begin position="66"/>
        <end position="85"/>
    </location>
</feature>
<accession>A0A9X1TSR2</accession>
<evidence type="ECO:0000313" key="13">
    <source>
        <dbReference type="Proteomes" id="UP001139411"/>
    </source>
</evidence>
<keyword evidence="3" id="KW-0050">Antiport</keyword>
<evidence type="ECO:0000313" key="10">
    <source>
        <dbReference type="EMBL" id="MCF2498325.1"/>
    </source>
</evidence>
<feature type="domain" description="Cation/H+ exchanger transmembrane" evidence="9">
    <location>
        <begin position="25"/>
        <end position="397"/>
    </location>
</feature>
<feature type="transmembrane region" description="Helical" evidence="8">
    <location>
        <begin position="337"/>
        <end position="358"/>
    </location>
</feature>
<feature type="transmembrane region" description="Helical" evidence="8">
    <location>
        <begin position="156"/>
        <end position="177"/>
    </location>
</feature>
<evidence type="ECO:0000256" key="6">
    <source>
        <dbReference type="ARBA" id="ARBA00023065"/>
    </source>
</evidence>
<evidence type="ECO:0000256" key="2">
    <source>
        <dbReference type="ARBA" id="ARBA00022448"/>
    </source>
</evidence>
<sequence length="721" mass="79016">MNSLLLLDLSLPLKNPVIIFSVVLFIILFAPILFNRIKVPHIIGLIISGMIVGPYGLNLLSRDSSIVLFGTVGLLYIMFLAGLEIDLAEFKKNRNKIIVFGLTTFLLPLISGTLASYYILGYGLLSSLLLASMFSTHTLVSYPIASKYGVARNRAINMTVGGTMITDILALLILAGVAGSSKGDVSPAFWFRLGFSFVVFVAVVLFVFPIICRWFFKRFDDSISQYIFVLAMVFLASFLAEIAGVEAIIGAFFSGLVLNKFVPHSSPLMNRIDFVGNALFIPFFLISVGMLVNIGVLTHGWGALRVAGVILLIALSSKYLAAWITQKVFRLSADEGLMIFGLSASHAAATLAIILVGYNIIIGETALGEPIRLLDEDVLNGTIVLILVSCAVSSFVVERASKRLALTQDEESPGEADAASNEKILVSLSYPDMIADLVDFGIMLKAKRVSIPLYGLHIVTDEDQKNDSASHGKRILNKAVQHASSSENMLVPLTRYDANISNGITYSIKEQNITDVVIGLHQNTDHKTFLGPKVENIVKRVFETIYIYKPAQPFNTLTRIVVAVPPAGSNEPGFLHWLGKLLTLAKINAMPIHFYASGQTIKAIKSVLARKTTTVEVEFSLFSAWDDFLIFSRELKIDDFFVIVSARKGSASYLSQLEKLPGYFSNYFQEQSLLLIYPKQLESGINMNDIEQADGALIGTLSDKLGSLTKAARYLRKMLGD</sequence>
<feature type="transmembrane region" description="Helical" evidence="8">
    <location>
        <begin position="97"/>
        <end position="119"/>
    </location>
</feature>
<feature type="transmembrane region" description="Helical" evidence="8">
    <location>
        <begin position="16"/>
        <end position="34"/>
    </location>
</feature>
<dbReference type="EMBL" id="JAKFFV010000004">
    <property type="protein sequence ID" value="MCF2498325.1"/>
    <property type="molecule type" value="Genomic_DNA"/>
</dbReference>
<dbReference type="Pfam" id="PF00999">
    <property type="entry name" value="Na_H_Exchanger"/>
    <property type="match status" value="1"/>
</dbReference>
<dbReference type="Proteomes" id="UP001055420">
    <property type="component" value="Chromosome"/>
</dbReference>
<feature type="transmembrane region" description="Helical" evidence="8">
    <location>
        <begin position="274"/>
        <end position="297"/>
    </location>
</feature>
<feature type="transmembrane region" description="Helical" evidence="8">
    <location>
        <begin position="223"/>
        <end position="239"/>
    </location>
</feature>
<evidence type="ECO:0000259" key="9">
    <source>
        <dbReference type="Pfam" id="PF00999"/>
    </source>
</evidence>
<dbReference type="PANTHER" id="PTHR43562:SF4">
    <property type="entry name" value="NA(+)_H(+) ANTIPORTER NHAS5"/>
    <property type="match status" value="1"/>
</dbReference>
<keyword evidence="4 8" id="KW-0812">Transmembrane</keyword>
<evidence type="ECO:0000256" key="5">
    <source>
        <dbReference type="ARBA" id="ARBA00022989"/>
    </source>
</evidence>
<proteinExistence type="predicted"/>
<keyword evidence="5 8" id="KW-1133">Transmembrane helix</keyword>
<name>A0A9X1TSR2_9BACT</name>
<feature type="transmembrane region" description="Helical" evidence="8">
    <location>
        <begin position="378"/>
        <end position="397"/>
    </location>
</feature>
<feature type="transmembrane region" description="Helical" evidence="8">
    <location>
        <begin position="189"/>
        <end position="211"/>
    </location>
</feature>
<evidence type="ECO:0000256" key="7">
    <source>
        <dbReference type="ARBA" id="ARBA00023136"/>
    </source>
</evidence>
<feature type="transmembrane region" description="Helical" evidence="8">
    <location>
        <begin position="125"/>
        <end position="144"/>
    </location>
</feature>
<evidence type="ECO:0000256" key="3">
    <source>
        <dbReference type="ARBA" id="ARBA00022449"/>
    </source>
</evidence>
<dbReference type="Gene3D" id="1.20.1530.20">
    <property type="match status" value="1"/>
</dbReference>
<keyword evidence="2" id="KW-0813">Transport</keyword>
<evidence type="ECO:0000313" key="11">
    <source>
        <dbReference type="EMBL" id="USJ31445.1"/>
    </source>
</evidence>
<evidence type="ECO:0000256" key="4">
    <source>
        <dbReference type="ARBA" id="ARBA00022692"/>
    </source>
</evidence>
<organism evidence="10 13">
    <name type="scientific">Dyadobacter chenhuakuii</name>
    <dbReference type="NCBI Taxonomy" id="2909339"/>
    <lineage>
        <taxon>Bacteria</taxon>
        <taxon>Pseudomonadati</taxon>
        <taxon>Bacteroidota</taxon>
        <taxon>Cytophagia</taxon>
        <taxon>Cytophagales</taxon>
        <taxon>Spirosomataceae</taxon>
        <taxon>Dyadobacter</taxon>
    </lineage>
</organism>
<dbReference type="InterPro" id="IPR038770">
    <property type="entry name" value="Na+/solute_symporter_sf"/>
</dbReference>
<dbReference type="RefSeq" id="WP_235164484.1">
    <property type="nucleotide sequence ID" value="NZ_CP098805.1"/>
</dbReference>
<protein>
    <submittedName>
        <fullName evidence="10">Cation:proton antiporter</fullName>
    </submittedName>
</protein>
<dbReference type="PANTHER" id="PTHR43562">
    <property type="entry name" value="NAPA-TYPE SODIUM/HYDROGEN ANTIPORTER"/>
    <property type="match status" value="1"/>
</dbReference>
<dbReference type="GO" id="GO:0015297">
    <property type="term" value="F:antiporter activity"/>
    <property type="evidence" value="ECO:0007669"/>
    <property type="project" value="UniProtKB-KW"/>
</dbReference>